<comment type="function">
    <text evidence="1 7">Transcription factor that specifically binds AT-rich DNA sequences related to the nuclear matrix attachment regions (MARs).</text>
</comment>
<evidence type="ECO:0000313" key="10">
    <source>
        <dbReference type="EMBL" id="CAK9186605.1"/>
    </source>
</evidence>
<keyword evidence="11" id="KW-1185">Reference proteome</keyword>
<dbReference type="Proteomes" id="UP001642360">
    <property type="component" value="Unassembled WGS sequence"/>
</dbReference>
<sequence length="307" mass="32932">MMIKMKGEYVEDKDRPNNMFAKLHQTQKYPQHHQLTLHHHQTHHFQVTRESQTSEEANSRSRSPSATTANKGAIIPITTTSDGASIEVVRRPRGRPPGSRNKPKPPQIITRDSEPSMNPYVLELPGGVDIVHSINLYCRKRNMGLCILTASGTVANVSLRQPSATPGSTVTFHGRFDILSLSATVLSTPTTSVIPAAISNGFTISLSGPQGQVVGGTVVGSLLTAGTVHVIATSFNNPSYHRLSVEEDVTNTGSAGNEGHHSPPAISGGGDVRHQPESCGMAIYSSHLPSDVIWAPTARQPPPPPPY</sequence>
<dbReference type="GO" id="GO:0003680">
    <property type="term" value="F:minor groove of adenine-thymine-rich DNA binding"/>
    <property type="evidence" value="ECO:0007669"/>
    <property type="project" value="UniProtKB-UniRule"/>
</dbReference>
<gene>
    <name evidence="10" type="ORF">ILEXP_LOCUS57096</name>
</gene>
<evidence type="ECO:0000256" key="1">
    <source>
        <dbReference type="ARBA" id="ARBA00003687"/>
    </source>
</evidence>
<keyword evidence="5 7" id="KW-0804">Transcription</keyword>
<dbReference type="InterPro" id="IPR005175">
    <property type="entry name" value="PPC_dom"/>
</dbReference>
<reference evidence="10 11" key="1">
    <citation type="submission" date="2024-02" db="EMBL/GenBank/DDBJ databases">
        <authorList>
            <person name="Vignale AGUSTIN F."/>
            <person name="Sosa J E."/>
            <person name="Modenutti C."/>
        </authorList>
    </citation>
    <scope>NUCLEOTIDE SEQUENCE [LARGE SCALE GENOMIC DNA]</scope>
</reference>
<protein>
    <recommendedName>
        <fullName evidence="7">AT-hook motif nuclear-localized protein</fullName>
    </recommendedName>
</protein>
<evidence type="ECO:0000259" key="9">
    <source>
        <dbReference type="PROSITE" id="PS51742"/>
    </source>
</evidence>
<feature type="compositionally biased region" description="Polar residues" evidence="8">
    <location>
        <begin position="48"/>
        <end position="70"/>
    </location>
</feature>
<dbReference type="EMBL" id="CAUOFW020009613">
    <property type="protein sequence ID" value="CAK9186605.1"/>
    <property type="molecule type" value="Genomic_DNA"/>
</dbReference>
<dbReference type="PANTHER" id="PTHR31100">
    <property type="entry name" value="AT-HOOK MOTIF NUCLEAR-LOCALIZED PROTEIN 15"/>
    <property type="match status" value="1"/>
</dbReference>
<evidence type="ECO:0000256" key="6">
    <source>
        <dbReference type="ARBA" id="ARBA00023242"/>
    </source>
</evidence>
<dbReference type="Gene3D" id="3.30.1330.80">
    <property type="entry name" value="Hypothetical protein, similar to alpha- acetolactate decarboxylase, domain 2"/>
    <property type="match status" value="1"/>
</dbReference>
<keyword evidence="6 7" id="KW-0539">Nucleus</keyword>
<evidence type="ECO:0000256" key="5">
    <source>
        <dbReference type="ARBA" id="ARBA00023163"/>
    </source>
</evidence>
<dbReference type="PIRSF" id="PIRSF016021">
    <property type="entry name" value="ESCAROLA"/>
    <property type="match status" value="1"/>
</dbReference>
<evidence type="ECO:0000256" key="7">
    <source>
        <dbReference type="PIRNR" id="PIRNR016021"/>
    </source>
</evidence>
<dbReference type="PROSITE" id="PS51742">
    <property type="entry name" value="PPC"/>
    <property type="match status" value="1"/>
</dbReference>
<evidence type="ECO:0000256" key="4">
    <source>
        <dbReference type="ARBA" id="ARBA00023125"/>
    </source>
</evidence>
<comment type="subcellular location">
    <subcellularLocation>
        <location evidence="2 7">Nucleus</location>
    </subcellularLocation>
</comment>
<keyword evidence="4 7" id="KW-0238">DNA-binding</keyword>
<dbReference type="FunFam" id="3.30.1330.80:FF:000006">
    <property type="entry name" value="AT-hook motif nuclear-localized protein"/>
    <property type="match status" value="1"/>
</dbReference>
<evidence type="ECO:0000313" key="11">
    <source>
        <dbReference type="Proteomes" id="UP001642360"/>
    </source>
</evidence>
<dbReference type="AlphaFoldDB" id="A0ABC8UZV5"/>
<accession>A0ABC8UZV5</accession>
<name>A0ABC8UZV5_9AQUA</name>
<dbReference type="PANTHER" id="PTHR31100:SF69">
    <property type="entry name" value="AT-HOOK MOTIF NUCLEAR-LOCALIZED PROTEIN 17-RELATED"/>
    <property type="match status" value="1"/>
</dbReference>
<dbReference type="InterPro" id="IPR014476">
    <property type="entry name" value="AHL15-29"/>
</dbReference>
<dbReference type="CDD" id="cd11378">
    <property type="entry name" value="DUF296"/>
    <property type="match status" value="1"/>
</dbReference>
<feature type="region of interest" description="Disordered" evidence="8">
    <location>
        <begin position="27"/>
        <end position="116"/>
    </location>
</feature>
<dbReference type="GO" id="GO:0005634">
    <property type="term" value="C:nucleus"/>
    <property type="evidence" value="ECO:0007669"/>
    <property type="project" value="UniProtKB-SubCell"/>
</dbReference>
<feature type="domain" description="PPC" evidence="9">
    <location>
        <begin position="114"/>
        <end position="256"/>
    </location>
</feature>
<evidence type="ECO:0000256" key="2">
    <source>
        <dbReference type="ARBA" id="ARBA00004123"/>
    </source>
</evidence>
<comment type="caution">
    <text evidence="10">The sequence shown here is derived from an EMBL/GenBank/DDBJ whole genome shotgun (WGS) entry which is preliminary data.</text>
</comment>
<dbReference type="SUPFAM" id="SSF117856">
    <property type="entry name" value="AF0104/ALDC/Ptd012-like"/>
    <property type="match status" value="1"/>
</dbReference>
<organism evidence="10 11">
    <name type="scientific">Ilex paraguariensis</name>
    <name type="common">yerba mate</name>
    <dbReference type="NCBI Taxonomy" id="185542"/>
    <lineage>
        <taxon>Eukaryota</taxon>
        <taxon>Viridiplantae</taxon>
        <taxon>Streptophyta</taxon>
        <taxon>Embryophyta</taxon>
        <taxon>Tracheophyta</taxon>
        <taxon>Spermatophyta</taxon>
        <taxon>Magnoliopsida</taxon>
        <taxon>eudicotyledons</taxon>
        <taxon>Gunneridae</taxon>
        <taxon>Pentapetalae</taxon>
        <taxon>asterids</taxon>
        <taxon>campanulids</taxon>
        <taxon>Aquifoliales</taxon>
        <taxon>Aquifoliaceae</taxon>
        <taxon>Ilex</taxon>
    </lineage>
</organism>
<evidence type="ECO:0000256" key="3">
    <source>
        <dbReference type="ARBA" id="ARBA00023015"/>
    </source>
</evidence>
<proteinExistence type="predicted"/>
<dbReference type="Pfam" id="PF03479">
    <property type="entry name" value="PCC"/>
    <property type="match status" value="1"/>
</dbReference>
<evidence type="ECO:0000256" key="8">
    <source>
        <dbReference type="SAM" id="MobiDB-lite"/>
    </source>
</evidence>
<feature type="region of interest" description="Disordered" evidence="8">
    <location>
        <begin position="250"/>
        <end position="277"/>
    </location>
</feature>
<keyword evidence="3 7" id="KW-0805">Transcription regulation</keyword>